<dbReference type="Pfam" id="PF08240">
    <property type="entry name" value="ADH_N"/>
    <property type="match status" value="1"/>
</dbReference>
<dbReference type="InterPro" id="IPR011032">
    <property type="entry name" value="GroES-like_sf"/>
</dbReference>
<dbReference type="SUPFAM" id="SSF50129">
    <property type="entry name" value="GroES-like"/>
    <property type="match status" value="1"/>
</dbReference>
<dbReference type="PANTHER" id="PTHR48106:SF7">
    <property type="entry name" value="DEHYDROGENASE, ZINC-CONTAINING, PUTATIVE (AFU_ORTHOLOGUE AFUA_5G10220)-RELATED"/>
    <property type="match status" value="1"/>
</dbReference>
<evidence type="ECO:0000256" key="2">
    <source>
        <dbReference type="ARBA" id="ARBA00023002"/>
    </source>
</evidence>
<dbReference type="SMART" id="SM00829">
    <property type="entry name" value="PKS_ER"/>
    <property type="match status" value="1"/>
</dbReference>
<dbReference type="InterPro" id="IPR013149">
    <property type="entry name" value="ADH-like_C"/>
</dbReference>
<dbReference type="Gene3D" id="3.40.50.720">
    <property type="entry name" value="NAD(P)-binding Rossmann-like Domain"/>
    <property type="match status" value="1"/>
</dbReference>
<organism evidence="4 5">
    <name type="scientific">Vibrio fortis</name>
    <dbReference type="NCBI Taxonomy" id="212667"/>
    <lineage>
        <taxon>Bacteria</taxon>
        <taxon>Pseudomonadati</taxon>
        <taxon>Pseudomonadota</taxon>
        <taxon>Gammaproteobacteria</taxon>
        <taxon>Vibrionales</taxon>
        <taxon>Vibrionaceae</taxon>
        <taxon>Vibrio</taxon>
    </lineage>
</organism>
<proteinExistence type="predicted"/>
<evidence type="ECO:0000259" key="3">
    <source>
        <dbReference type="SMART" id="SM00829"/>
    </source>
</evidence>
<dbReference type="GO" id="GO:0070402">
    <property type="term" value="F:NADPH binding"/>
    <property type="evidence" value="ECO:0007669"/>
    <property type="project" value="TreeGrafter"/>
</dbReference>
<dbReference type="RefSeq" id="WP_032553853.1">
    <property type="nucleotide sequence ID" value="NZ_JFFR01000033.1"/>
</dbReference>
<evidence type="ECO:0000313" key="4">
    <source>
        <dbReference type="EMBL" id="KDN26537.1"/>
    </source>
</evidence>
<name>A0A066UKX5_9VIBR</name>
<dbReference type="GO" id="GO:0005829">
    <property type="term" value="C:cytosol"/>
    <property type="evidence" value="ECO:0007669"/>
    <property type="project" value="TreeGrafter"/>
</dbReference>
<dbReference type="Gene3D" id="3.90.180.10">
    <property type="entry name" value="Medium-chain alcohol dehydrogenases, catalytic domain"/>
    <property type="match status" value="1"/>
</dbReference>
<dbReference type="GO" id="GO:0035925">
    <property type="term" value="F:mRNA 3'-UTR AU-rich region binding"/>
    <property type="evidence" value="ECO:0007669"/>
    <property type="project" value="TreeGrafter"/>
</dbReference>
<dbReference type="EMBL" id="JFFR01000033">
    <property type="protein sequence ID" value="KDN26537.1"/>
    <property type="molecule type" value="Genomic_DNA"/>
</dbReference>
<dbReference type="GO" id="GO:0003960">
    <property type="term" value="F:quinone reductase (NADPH) activity"/>
    <property type="evidence" value="ECO:0007669"/>
    <property type="project" value="TreeGrafter"/>
</dbReference>
<dbReference type="InterPro" id="IPR013154">
    <property type="entry name" value="ADH-like_N"/>
</dbReference>
<dbReference type="InterPro" id="IPR020843">
    <property type="entry name" value="ER"/>
</dbReference>
<feature type="domain" description="Enoyl reductase (ER)" evidence="3">
    <location>
        <begin position="8"/>
        <end position="325"/>
    </location>
</feature>
<evidence type="ECO:0000256" key="1">
    <source>
        <dbReference type="ARBA" id="ARBA00022857"/>
    </source>
</evidence>
<keyword evidence="2" id="KW-0560">Oxidoreductase</keyword>
<dbReference type="SUPFAM" id="SSF51735">
    <property type="entry name" value="NAD(P)-binding Rossmann-fold domains"/>
    <property type="match status" value="1"/>
</dbReference>
<dbReference type="OrthoDB" id="9771084at2"/>
<dbReference type="PANTHER" id="PTHR48106">
    <property type="entry name" value="QUINONE OXIDOREDUCTASE PIG3-RELATED"/>
    <property type="match status" value="1"/>
</dbReference>
<keyword evidence="1" id="KW-0521">NADP</keyword>
<sequence>MKAITYQKSSDTFSVSELPTPNLESEFDVLVKVVAVALNPVDAKINFWHGMVPNMDDQFVGGLDVSGEIIAVGSKVENWQVGDKVLYHGNMRRAHGGFAELAIQDARTLVPHPNTSPEIAASLPCAAWTAYRALVDKLHASNKESLLITGGSGGVGSFAIQIAKALGVKTIITTCSQANHAPVRELGATHTVDYRNSDVIAEVMKITQDQGVDIALDCVGGDNDKLAADVLAYEGEMVELVQVVAPDRYDNAFLKGLSFHQLSLGSGHVNGAKGMKTLVDAGNAVNALVESGDVVVPNLKVITLEEIGHALPDMRNQRTVGKIIAKLAH</sequence>
<accession>A0A066UKX5</accession>
<evidence type="ECO:0000313" key="5">
    <source>
        <dbReference type="Proteomes" id="UP000027219"/>
    </source>
</evidence>
<reference evidence="4 5" key="1">
    <citation type="submission" date="2014-02" db="EMBL/GenBank/DDBJ databases">
        <title>Vibrio fortis Dalian14 Genome Sequencing.</title>
        <authorList>
            <person name="Wang Y."/>
            <person name="Song L."/>
            <person name="Liu G."/>
            <person name="Ding J."/>
        </authorList>
    </citation>
    <scope>NUCLEOTIDE SEQUENCE [LARGE SCALE GENOMIC DNA]</scope>
    <source>
        <strain evidence="4 5">Dalian14</strain>
    </source>
</reference>
<protein>
    <submittedName>
        <fullName evidence="4">Dehydrogenase</fullName>
    </submittedName>
</protein>
<dbReference type="InterPro" id="IPR036291">
    <property type="entry name" value="NAD(P)-bd_dom_sf"/>
</dbReference>
<dbReference type="Pfam" id="PF00107">
    <property type="entry name" value="ADH_zinc_N"/>
    <property type="match status" value="1"/>
</dbReference>
<dbReference type="Proteomes" id="UP000027219">
    <property type="component" value="Unassembled WGS sequence"/>
</dbReference>
<gene>
    <name evidence="4" type="ORF">VFDL14_11690</name>
</gene>
<dbReference type="AlphaFoldDB" id="A0A066UKX5"/>
<dbReference type="STRING" id="212667.VFDL14_11690"/>
<comment type="caution">
    <text evidence="4">The sequence shown here is derived from an EMBL/GenBank/DDBJ whole genome shotgun (WGS) entry which is preliminary data.</text>
</comment>
<keyword evidence="5" id="KW-1185">Reference proteome</keyword>